<dbReference type="Gene3D" id="1.25.40.20">
    <property type="entry name" value="Ankyrin repeat-containing domain"/>
    <property type="match status" value="1"/>
</dbReference>
<dbReference type="InterPro" id="IPR036770">
    <property type="entry name" value="Ankyrin_rpt-contain_sf"/>
</dbReference>
<proteinExistence type="predicted"/>
<dbReference type="GO" id="GO:0000976">
    <property type="term" value="F:transcription cis-regulatory region binding"/>
    <property type="evidence" value="ECO:0007669"/>
    <property type="project" value="TreeGrafter"/>
</dbReference>
<dbReference type="SUPFAM" id="SSF48403">
    <property type="entry name" value="Ankyrin repeat"/>
    <property type="match status" value="1"/>
</dbReference>
<dbReference type="InterPro" id="IPR002110">
    <property type="entry name" value="Ankyrin_rpt"/>
</dbReference>
<feature type="repeat" description="ANK" evidence="3">
    <location>
        <begin position="77"/>
        <end position="109"/>
    </location>
</feature>
<organism evidence="5 6">
    <name type="scientific">Pyrocoelia pectoralis</name>
    <dbReference type="NCBI Taxonomy" id="417401"/>
    <lineage>
        <taxon>Eukaryota</taxon>
        <taxon>Metazoa</taxon>
        <taxon>Ecdysozoa</taxon>
        <taxon>Arthropoda</taxon>
        <taxon>Hexapoda</taxon>
        <taxon>Insecta</taxon>
        <taxon>Pterygota</taxon>
        <taxon>Neoptera</taxon>
        <taxon>Endopterygota</taxon>
        <taxon>Coleoptera</taxon>
        <taxon>Polyphaga</taxon>
        <taxon>Elateriformia</taxon>
        <taxon>Elateroidea</taxon>
        <taxon>Lampyridae</taxon>
        <taxon>Lampyrinae</taxon>
        <taxon>Pyrocoelia</taxon>
    </lineage>
</organism>
<dbReference type="Pfam" id="PF00023">
    <property type="entry name" value="Ank"/>
    <property type="match status" value="1"/>
</dbReference>
<dbReference type="PROSITE" id="PS50088">
    <property type="entry name" value="ANK_REPEAT"/>
    <property type="match status" value="3"/>
</dbReference>
<gene>
    <name evidence="5" type="ORF">RI129_001793</name>
</gene>
<dbReference type="InterPro" id="IPR050663">
    <property type="entry name" value="Ankyrin-SOCS_Box"/>
</dbReference>
<dbReference type="PANTHER" id="PTHR24193">
    <property type="entry name" value="ANKYRIN REPEAT PROTEIN"/>
    <property type="match status" value="1"/>
</dbReference>
<dbReference type="PANTHER" id="PTHR24193:SF121">
    <property type="entry name" value="ADA2A-CONTAINING COMPLEX COMPONENT 3, ISOFORM D"/>
    <property type="match status" value="1"/>
</dbReference>
<dbReference type="AlphaFoldDB" id="A0AAN7W0D5"/>
<dbReference type="GO" id="GO:0005634">
    <property type="term" value="C:nucleus"/>
    <property type="evidence" value="ECO:0007669"/>
    <property type="project" value="TreeGrafter"/>
</dbReference>
<keyword evidence="2 3" id="KW-0040">ANK repeat</keyword>
<evidence type="ECO:0000256" key="2">
    <source>
        <dbReference type="ARBA" id="ARBA00023043"/>
    </source>
</evidence>
<name>A0AAN7W0D5_9COLE</name>
<evidence type="ECO:0000313" key="6">
    <source>
        <dbReference type="Proteomes" id="UP001329430"/>
    </source>
</evidence>
<evidence type="ECO:0008006" key="7">
    <source>
        <dbReference type="Google" id="ProtNLM"/>
    </source>
</evidence>
<evidence type="ECO:0000256" key="3">
    <source>
        <dbReference type="PROSITE-ProRule" id="PRU00023"/>
    </source>
</evidence>
<dbReference type="PRINTS" id="PR01415">
    <property type="entry name" value="ANKYRIN"/>
</dbReference>
<evidence type="ECO:0000313" key="5">
    <source>
        <dbReference type="EMBL" id="KAK5650764.1"/>
    </source>
</evidence>
<reference evidence="5 6" key="1">
    <citation type="journal article" date="2024" name="Insects">
        <title>An Improved Chromosome-Level Genome Assembly of the Firefly Pyrocoelia pectoralis.</title>
        <authorList>
            <person name="Fu X."/>
            <person name="Meyer-Rochow V.B."/>
            <person name="Ballantyne L."/>
            <person name="Zhu X."/>
        </authorList>
    </citation>
    <scope>NUCLEOTIDE SEQUENCE [LARGE SCALE GENOMIC DNA]</scope>
    <source>
        <strain evidence="5">XCY_ONT2</strain>
    </source>
</reference>
<keyword evidence="4" id="KW-0175">Coiled coil</keyword>
<feature type="repeat" description="ANK" evidence="3">
    <location>
        <begin position="110"/>
        <end position="142"/>
    </location>
</feature>
<evidence type="ECO:0000256" key="1">
    <source>
        <dbReference type="ARBA" id="ARBA00022737"/>
    </source>
</evidence>
<keyword evidence="1" id="KW-0677">Repeat</keyword>
<dbReference type="PROSITE" id="PS50297">
    <property type="entry name" value="ANK_REP_REGION"/>
    <property type="match status" value="3"/>
</dbReference>
<dbReference type="Proteomes" id="UP001329430">
    <property type="component" value="Chromosome 1"/>
</dbReference>
<accession>A0AAN7W0D5</accession>
<dbReference type="SMART" id="SM00248">
    <property type="entry name" value="ANK"/>
    <property type="match status" value="5"/>
</dbReference>
<dbReference type="GO" id="GO:0045944">
    <property type="term" value="P:positive regulation of transcription by RNA polymerase II"/>
    <property type="evidence" value="ECO:0007669"/>
    <property type="project" value="TreeGrafter"/>
</dbReference>
<keyword evidence="6" id="KW-1185">Reference proteome</keyword>
<comment type="caution">
    <text evidence="5">The sequence shown here is derived from an EMBL/GenBank/DDBJ whole genome shotgun (WGS) entry which is preliminary data.</text>
</comment>
<dbReference type="EMBL" id="JAVRBK010000001">
    <property type="protein sequence ID" value="KAK5650764.1"/>
    <property type="molecule type" value="Genomic_DNA"/>
</dbReference>
<sequence length="478" mass="53411">MDGDVKKAKLIQIPKFLLPETLTTAEVIPLDLGCRLNVSSISINELGKQLLQASICGNVEEIKLLMSKGAPFTADWLGTSPLHFAAQKNHLEVCEILLRAGISKDARTKVDRTPLHMAVFEGNTEIVKCLLNNKADVNCKDLLNMTPLHWAAQRCHAEIAELLIRFGAQTDVINKFDLTPLEIALQCDRHDIAEIINMTVHDPEVAAQNLTTEMTEMDSTSGDAITYDSDPLQVDDNCETIPLETVLLEGDCEDSPEHGEIQEISEQAVIHNYTEECADEIPEKPIETENTLSESIKLLQQHGITMLPSEDDSNILSSILETGHSVVLTEVGKEVLNSTKPFTTTTTMNTDKRITPKIRTIPIKPKKVITVTPQEFLAMTLNQGGILKQVNGKLVSNKSNTRRVVMQKNKVGPILTNANKFKLQEDPHLSDTELLMRQLIDARKLVEEYKQKFLKKEAEAERYKQQLLLITQSKNDYC</sequence>
<feature type="coiled-coil region" evidence="4">
    <location>
        <begin position="432"/>
        <end position="466"/>
    </location>
</feature>
<dbReference type="Pfam" id="PF12796">
    <property type="entry name" value="Ank_2"/>
    <property type="match status" value="1"/>
</dbReference>
<protein>
    <recommendedName>
        <fullName evidence="7">GA-binding protein subunit beta-1</fullName>
    </recommendedName>
</protein>
<feature type="repeat" description="ANK" evidence="3">
    <location>
        <begin position="143"/>
        <end position="175"/>
    </location>
</feature>
<evidence type="ECO:0000256" key="4">
    <source>
        <dbReference type="SAM" id="Coils"/>
    </source>
</evidence>